<dbReference type="CDD" id="cd02510">
    <property type="entry name" value="pp-GalNAc-T"/>
    <property type="match status" value="1"/>
</dbReference>
<name>A0ABQ7R811_PLUXY</name>
<keyword evidence="5" id="KW-0735">Signal-anchor</keyword>
<feature type="domain" description="Ricin B lectin" evidence="12">
    <location>
        <begin position="612"/>
        <end position="736"/>
    </location>
</feature>
<dbReference type="Pfam" id="PF00652">
    <property type="entry name" value="Ricin_B_lectin"/>
    <property type="match status" value="1"/>
</dbReference>
<evidence type="ECO:0000256" key="8">
    <source>
        <dbReference type="ARBA" id="ARBA00023136"/>
    </source>
</evidence>
<evidence type="ECO:0000256" key="10">
    <source>
        <dbReference type="RuleBase" id="RU361242"/>
    </source>
</evidence>
<protein>
    <recommendedName>
        <fullName evidence="10">Polypeptide N-acetylgalactosaminyltransferase</fullName>
        <ecNumber evidence="10">2.4.1.-</ecNumber>
    </recommendedName>
    <alternativeName>
        <fullName evidence="10">Protein-UDP acetylgalactosaminyltransferase</fullName>
    </alternativeName>
</protein>
<keyword evidence="8" id="KW-0472">Membrane</keyword>
<reference evidence="13 14" key="1">
    <citation type="submission" date="2021-06" db="EMBL/GenBank/DDBJ databases">
        <title>A haploid diamondback moth (Plutella xylostella L.) genome assembly resolves 31 chromosomes and identifies a diamide resistance mutation.</title>
        <authorList>
            <person name="Ward C.M."/>
            <person name="Perry K.D."/>
            <person name="Baker G."/>
            <person name="Powis K."/>
            <person name="Heckel D.G."/>
            <person name="Baxter S.W."/>
        </authorList>
    </citation>
    <scope>NUCLEOTIDE SEQUENCE [LARGE SCALE GENOMIC DNA]</scope>
    <source>
        <strain evidence="13 14">LV</strain>
        <tissue evidence="13">Single pupa</tissue>
    </source>
</reference>
<sequence>MEEPPGAGSPGGGDRASPPNLKRGRDNDEEESLQSTRDYSDMYIPYTKPNYKRVFPDVSTGSGSVSLYLYWLLNSTNQTSPTTEGRLHYRYINTDEKDKIKNNDKSIAFLEGKDLLDDGPRHNSLDRFDGSNWKVQRNREEYQKKMMLKEKFARVLGIKKPSPDPALDKEFGIIRNAEDVQIRTIGYNHHAFNTLISQRIGNHRDLPDTRNKLCTAQKYPMILPKASIIICFYNEHFETLMRSIHSIIDRTELQYLREIILVDDYSDLDNLHDNVLKAINGINQKMRQYEEMIETNNVDFEGIVDYINDDNALPRDAGKTQHLSQDGFNVKLFRTSKREGLIRARLFGAENSVGDVLVFLDSHIEVNADWLRPLLARLSEGVDGSMEYSTRAVLPIIDVINADTFEYTASPLVRGGFNWGLHFKWDNLPKGTIVSDEDYVKPIKSPTMAGGLFAIYRKYFEHIGKYDRDMDVWGGENLEISFRLWMCGGSLEMIPCSRVGHVFRKRRPYGFGEKEDYMLKNSMRMAHVWMDEYVQKVIQQNPLAAQVDLGDLTERRALRNRLQCKSFKWFLESVYPELEKSEDKAMSKRVAALNDPDKNKFQPWHSRKRNYTDSFQIRLKKTSLCIQSAKDIKTKNSGLILANCIRTLNQIWFQTSRDELVLGRTLCLDAVNTMTPLLGKCHELGGSQEWKHKSGAASPIYNTAAGMCLGVERAYRSEPILMVICDNQPNNQWDFVRT</sequence>
<evidence type="ECO:0000256" key="11">
    <source>
        <dbReference type="SAM" id="MobiDB-lite"/>
    </source>
</evidence>
<evidence type="ECO:0000256" key="1">
    <source>
        <dbReference type="ARBA" id="ARBA00004323"/>
    </source>
</evidence>
<keyword evidence="4 10" id="KW-0430">Lectin</keyword>
<dbReference type="InterPro" id="IPR029044">
    <property type="entry name" value="Nucleotide-diphossugar_trans"/>
</dbReference>
<dbReference type="PANTHER" id="PTHR11675">
    <property type="entry name" value="N-ACETYLGALACTOSAMINYLTRANSFERASE"/>
    <property type="match status" value="1"/>
</dbReference>
<dbReference type="PROSITE" id="PS50231">
    <property type="entry name" value="RICIN_B_LECTIN"/>
    <property type="match status" value="1"/>
</dbReference>
<evidence type="ECO:0000256" key="3">
    <source>
        <dbReference type="ARBA" id="ARBA00022692"/>
    </source>
</evidence>
<dbReference type="Pfam" id="PF00535">
    <property type="entry name" value="Glycos_transf_2"/>
    <property type="match status" value="2"/>
</dbReference>
<comment type="cofactor">
    <cofactor evidence="10">
        <name>Mn(2+)</name>
        <dbReference type="ChEBI" id="CHEBI:29035"/>
    </cofactor>
</comment>
<keyword evidence="10" id="KW-0328">Glycosyltransferase</keyword>
<keyword evidence="3" id="KW-0812">Transmembrane</keyword>
<evidence type="ECO:0000256" key="6">
    <source>
        <dbReference type="ARBA" id="ARBA00022989"/>
    </source>
</evidence>
<keyword evidence="6" id="KW-1133">Transmembrane helix</keyword>
<dbReference type="Gene3D" id="3.90.550.10">
    <property type="entry name" value="Spore Coat Polysaccharide Biosynthesis Protein SpsA, Chain A"/>
    <property type="match status" value="2"/>
</dbReference>
<keyword evidence="9 10" id="KW-1015">Disulfide bond</keyword>
<evidence type="ECO:0000259" key="12">
    <source>
        <dbReference type="SMART" id="SM00458"/>
    </source>
</evidence>
<dbReference type="InterPro" id="IPR045885">
    <property type="entry name" value="GalNAc-T"/>
</dbReference>
<comment type="subcellular location">
    <subcellularLocation>
        <location evidence="1 10">Golgi apparatus membrane</location>
        <topology evidence="1 10">Single-pass type II membrane protein</topology>
    </subcellularLocation>
</comment>
<dbReference type="SMART" id="SM00458">
    <property type="entry name" value="RICIN"/>
    <property type="match status" value="1"/>
</dbReference>
<evidence type="ECO:0000256" key="7">
    <source>
        <dbReference type="ARBA" id="ARBA00023034"/>
    </source>
</evidence>
<keyword evidence="10" id="KW-0808">Transferase</keyword>
<dbReference type="PANTHER" id="PTHR11675:SF63">
    <property type="entry name" value="POLYPEPTIDE N-ACETYLGALACTOSAMINYLTRANSFERASE"/>
    <property type="match status" value="1"/>
</dbReference>
<comment type="caution">
    <text evidence="13">The sequence shown here is derived from an EMBL/GenBank/DDBJ whole genome shotgun (WGS) entry which is preliminary data.</text>
</comment>
<evidence type="ECO:0000313" key="13">
    <source>
        <dbReference type="EMBL" id="KAG7313437.1"/>
    </source>
</evidence>
<keyword evidence="7 10" id="KW-0333">Golgi apparatus</keyword>
<evidence type="ECO:0000313" key="14">
    <source>
        <dbReference type="Proteomes" id="UP000823941"/>
    </source>
</evidence>
<dbReference type="Proteomes" id="UP000823941">
    <property type="component" value="Chromosome 1"/>
</dbReference>
<dbReference type="InterPro" id="IPR035992">
    <property type="entry name" value="Ricin_B-like_lectins"/>
</dbReference>
<evidence type="ECO:0000256" key="5">
    <source>
        <dbReference type="ARBA" id="ARBA00022968"/>
    </source>
</evidence>
<comment type="similarity">
    <text evidence="2 10">Belongs to the glycosyltransferase 2 family. GalNAc-T subfamily.</text>
</comment>
<feature type="region of interest" description="Disordered" evidence="11">
    <location>
        <begin position="1"/>
        <end position="41"/>
    </location>
</feature>
<organism evidence="13 14">
    <name type="scientific">Plutella xylostella</name>
    <name type="common">Diamondback moth</name>
    <name type="synonym">Plutella maculipennis</name>
    <dbReference type="NCBI Taxonomy" id="51655"/>
    <lineage>
        <taxon>Eukaryota</taxon>
        <taxon>Metazoa</taxon>
        <taxon>Ecdysozoa</taxon>
        <taxon>Arthropoda</taxon>
        <taxon>Hexapoda</taxon>
        <taxon>Insecta</taxon>
        <taxon>Pterygota</taxon>
        <taxon>Neoptera</taxon>
        <taxon>Endopterygota</taxon>
        <taxon>Lepidoptera</taxon>
        <taxon>Glossata</taxon>
        <taxon>Ditrysia</taxon>
        <taxon>Yponomeutoidea</taxon>
        <taxon>Plutellidae</taxon>
        <taxon>Plutella</taxon>
    </lineage>
</organism>
<keyword evidence="10" id="KW-0464">Manganese</keyword>
<evidence type="ECO:0000256" key="2">
    <source>
        <dbReference type="ARBA" id="ARBA00005680"/>
    </source>
</evidence>
<dbReference type="InterPro" id="IPR000772">
    <property type="entry name" value="Ricin_B_lectin"/>
</dbReference>
<dbReference type="EMBL" id="JAHIBW010000001">
    <property type="protein sequence ID" value="KAG7313437.1"/>
    <property type="molecule type" value="Genomic_DNA"/>
</dbReference>
<evidence type="ECO:0000256" key="9">
    <source>
        <dbReference type="ARBA" id="ARBA00023157"/>
    </source>
</evidence>
<keyword evidence="14" id="KW-1185">Reference proteome</keyword>
<dbReference type="SUPFAM" id="SSF50370">
    <property type="entry name" value="Ricin B-like lectins"/>
    <property type="match status" value="1"/>
</dbReference>
<dbReference type="Gene3D" id="2.80.10.50">
    <property type="match status" value="1"/>
</dbReference>
<proteinExistence type="inferred from homology"/>
<accession>A0ABQ7R811</accession>
<dbReference type="EC" id="2.4.1.-" evidence="10"/>
<dbReference type="SUPFAM" id="SSF53448">
    <property type="entry name" value="Nucleotide-diphospho-sugar transferases"/>
    <property type="match status" value="1"/>
</dbReference>
<gene>
    <name evidence="13" type="ORF">JYU34_000562</name>
</gene>
<dbReference type="InterPro" id="IPR001173">
    <property type="entry name" value="Glyco_trans_2-like"/>
</dbReference>
<comment type="pathway">
    <text evidence="10">Protein modification; protein glycosylation.</text>
</comment>
<evidence type="ECO:0000256" key="4">
    <source>
        <dbReference type="ARBA" id="ARBA00022734"/>
    </source>
</evidence>